<dbReference type="AlphaFoldDB" id="A0A822GBH7"/>
<reference evidence="1" key="1">
    <citation type="submission" date="2021-02" db="EMBL/GenBank/DDBJ databases">
        <authorList>
            <person name="Nowell W R."/>
        </authorList>
    </citation>
    <scope>NUCLEOTIDE SEQUENCE</scope>
</reference>
<comment type="caution">
    <text evidence="1">The sequence shown here is derived from an EMBL/GenBank/DDBJ whole genome shotgun (WGS) entry which is preliminary data.</text>
</comment>
<dbReference type="Proteomes" id="UP000663848">
    <property type="component" value="Unassembled WGS sequence"/>
</dbReference>
<proteinExistence type="predicted"/>
<dbReference type="EMBL" id="CAJOBR010094608">
    <property type="protein sequence ID" value="CAF5145709.1"/>
    <property type="molecule type" value="Genomic_DNA"/>
</dbReference>
<sequence>MGVVVAGISGSKTTLDTIASSYAIYVDAGSNLYVSECGNNRVTRWTKGNATDGQLVRI</sequence>
<protein>
    <submittedName>
        <fullName evidence="1">Uncharacterized protein</fullName>
    </submittedName>
</protein>
<accession>A0A822GBH7</accession>
<gene>
    <name evidence="1" type="ORF">QYT958_LOCUS48136</name>
</gene>
<dbReference type="Gene3D" id="2.120.10.30">
    <property type="entry name" value="TolB, C-terminal domain"/>
    <property type="match status" value="1"/>
</dbReference>
<feature type="non-terminal residue" evidence="1">
    <location>
        <position position="1"/>
    </location>
</feature>
<organism evidence="1 2">
    <name type="scientific">Rotaria socialis</name>
    <dbReference type="NCBI Taxonomy" id="392032"/>
    <lineage>
        <taxon>Eukaryota</taxon>
        <taxon>Metazoa</taxon>
        <taxon>Spiralia</taxon>
        <taxon>Gnathifera</taxon>
        <taxon>Rotifera</taxon>
        <taxon>Eurotatoria</taxon>
        <taxon>Bdelloidea</taxon>
        <taxon>Philodinida</taxon>
        <taxon>Philodinidae</taxon>
        <taxon>Rotaria</taxon>
    </lineage>
</organism>
<evidence type="ECO:0000313" key="1">
    <source>
        <dbReference type="EMBL" id="CAF5145709.1"/>
    </source>
</evidence>
<name>A0A822GBH7_9BILA</name>
<evidence type="ECO:0000313" key="2">
    <source>
        <dbReference type="Proteomes" id="UP000663848"/>
    </source>
</evidence>
<dbReference type="InterPro" id="IPR011042">
    <property type="entry name" value="6-blade_b-propeller_TolB-like"/>
</dbReference>